<gene>
    <name evidence="1" type="ORF">KHLLAP_LOCUS6968</name>
</gene>
<dbReference type="EMBL" id="CAUWAG010000008">
    <property type="protein sequence ID" value="CAJ2506500.1"/>
    <property type="molecule type" value="Genomic_DNA"/>
</dbReference>
<dbReference type="Gene3D" id="2.40.70.10">
    <property type="entry name" value="Acid Proteases"/>
    <property type="match status" value="1"/>
</dbReference>
<evidence type="ECO:0000313" key="2">
    <source>
        <dbReference type="Proteomes" id="UP001295740"/>
    </source>
</evidence>
<organism evidence="1 2">
    <name type="scientific">Anthostomella pinea</name>
    <dbReference type="NCBI Taxonomy" id="933095"/>
    <lineage>
        <taxon>Eukaryota</taxon>
        <taxon>Fungi</taxon>
        <taxon>Dikarya</taxon>
        <taxon>Ascomycota</taxon>
        <taxon>Pezizomycotina</taxon>
        <taxon>Sordariomycetes</taxon>
        <taxon>Xylariomycetidae</taxon>
        <taxon>Xylariales</taxon>
        <taxon>Xylariaceae</taxon>
        <taxon>Anthostomella</taxon>
    </lineage>
</organism>
<comment type="caution">
    <text evidence="1">The sequence shown here is derived from an EMBL/GenBank/DDBJ whole genome shotgun (WGS) entry which is preliminary data.</text>
</comment>
<dbReference type="AlphaFoldDB" id="A0AAI8VKA5"/>
<accession>A0AAI8VKA5</accession>
<sequence length="381" mass="43916">MEVDGHLETILCFLTDLSNEHPLILGFPWLRTHNPTIDWRTCEITFCSEFCNKNCFHIRPAQVRGGCKAPNPSLKRRKTVYFAETVMLRDCSVDDLKISSATNFAWFCRQKGVTISRITAEQLEQAGMPDLEPPDLTESKLRQILATEGSPKEHKAKLDVRYHSFVNDLFDKHFINRVTDKDIDKYLKDKKPATVEEIKRKLPADYHDLLNIFLPSKATKLPKHKPYDHRIDIEPSKYIPSYKTRPMSQSELRVTVLPESQISLGMAPELPDDPDNLRLYAVDTSEDLDDLIDAAYNTDPMAKKVVKALLIQRSWPKTVKRFIRVPFGDCELQDGRVFYHNKLFIPANNHLRSQIKYHTYALPASGHQGEAKTAELIKRHY</sequence>
<proteinExistence type="predicted"/>
<keyword evidence="2" id="KW-1185">Reference proteome</keyword>
<dbReference type="InterPro" id="IPR021109">
    <property type="entry name" value="Peptidase_aspartic_dom_sf"/>
</dbReference>
<name>A0AAI8VKA5_9PEZI</name>
<dbReference type="Proteomes" id="UP001295740">
    <property type="component" value="Unassembled WGS sequence"/>
</dbReference>
<reference evidence="1" key="1">
    <citation type="submission" date="2023-10" db="EMBL/GenBank/DDBJ databases">
        <authorList>
            <person name="Hackl T."/>
        </authorList>
    </citation>
    <scope>NUCLEOTIDE SEQUENCE</scope>
</reference>
<evidence type="ECO:0000313" key="1">
    <source>
        <dbReference type="EMBL" id="CAJ2506500.1"/>
    </source>
</evidence>
<protein>
    <submittedName>
        <fullName evidence="1">Uu.00g006300.m01.CDS01</fullName>
    </submittedName>
</protein>